<dbReference type="InterPro" id="IPR004045">
    <property type="entry name" value="Glutathione_S-Trfase_N"/>
</dbReference>
<dbReference type="Pfam" id="PF14497">
    <property type="entry name" value="GST_C_3"/>
    <property type="match status" value="1"/>
</dbReference>
<evidence type="ECO:0008006" key="5">
    <source>
        <dbReference type="Google" id="ProtNLM"/>
    </source>
</evidence>
<dbReference type="PANTHER" id="PTHR11571">
    <property type="entry name" value="GLUTATHIONE S-TRANSFERASE"/>
    <property type="match status" value="1"/>
</dbReference>
<comment type="caution">
    <text evidence="3">The sequence shown here is derived from an EMBL/GenBank/DDBJ whole genome shotgun (WGS) entry which is preliminary data.</text>
</comment>
<evidence type="ECO:0000313" key="4">
    <source>
        <dbReference type="Proteomes" id="UP001186944"/>
    </source>
</evidence>
<dbReference type="PROSITE" id="PS50404">
    <property type="entry name" value="GST_NTER"/>
    <property type="match status" value="1"/>
</dbReference>
<organism evidence="3 4">
    <name type="scientific">Pinctada imbricata</name>
    <name type="common">Atlantic pearl-oyster</name>
    <name type="synonym">Pinctada martensii</name>
    <dbReference type="NCBI Taxonomy" id="66713"/>
    <lineage>
        <taxon>Eukaryota</taxon>
        <taxon>Metazoa</taxon>
        <taxon>Spiralia</taxon>
        <taxon>Lophotrochozoa</taxon>
        <taxon>Mollusca</taxon>
        <taxon>Bivalvia</taxon>
        <taxon>Autobranchia</taxon>
        <taxon>Pteriomorphia</taxon>
        <taxon>Pterioida</taxon>
        <taxon>Pterioidea</taxon>
        <taxon>Pteriidae</taxon>
        <taxon>Pinctada</taxon>
    </lineage>
</organism>
<dbReference type="InterPro" id="IPR010987">
    <property type="entry name" value="Glutathione-S-Trfase_C-like"/>
</dbReference>
<dbReference type="CDD" id="cd03192">
    <property type="entry name" value="GST_C_Sigma_like"/>
    <property type="match status" value="1"/>
</dbReference>
<keyword evidence="4" id="KW-1185">Reference proteome</keyword>
<dbReference type="InterPro" id="IPR004046">
    <property type="entry name" value="GST_C"/>
</dbReference>
<dbReference type="GO" id="GO:0004364">
    <property type="term" value="F:glutathione transferase activity"/>
    <property type="evidence" value="ECO:0007669"/>
    <property type="project" value="TreeGrafter"/>
</dbReference>
<evidence type="ECO:0000259" key="1">
    <source>
        <dbReference type="PROSITE" id="PS50404"/>
    </source>
</evidence>
<dbReference type="InterPro" id="IPR036249">
    <property type="entry name" value="Thioredoxin-like_sf"/>
</dbReference>
<dbReference type="PANTHER" id="PTHR11571:SF263">
    <property type="entry name" value="GLUTATHIONE S-TRANSFERASE"/>
    <property type="match status" value="1"/>
</dbReference>
<gene>
    <name evidence="3" type="ORF">FSP39_020566</name>
</gene>
<dbReference type="SUPFAM" id="SSF52833">
    <property type="entry name" value="Thioredoxin-like"/>
    <property type="match status" value="1"/>
</dbReference>
<dbReference type="Gene3D" id="3.40.30.10">
    <property type="entry name" value="Glutaredoxin"/>
    <property type="match status" value="1"/>
</dbReference>
<name>A0AA89CB38_PINIB</name>
<protein>
    <recommendedName>
        <fullName evidence="5">Glutathione S-transferase</fullName>
    </recommendedName>
</protein>
<proteinExistence type="predicted"/>
<accession>A0AA89CB38</accession>
<evidence type="ECO:0000313" key="3">
    <source>
        <dbReference type="EMBL" id="KAK3108998.1"/>
    </source>
</evidence>
<dbReference type="PROSITE" id="PS50405">
    <property type="entry name" value="GST_CTER"/>
    <property type="match status" value="1"/>
</dbReference>
<dbReference type="Proteomes" id="UP001186944">
    <property type="component" value="Unassembled WGS sequence"/>
</dbReference>
<dbReference type="SUPFAM" id="SSF47616">
    <property type="entry name" value="GST C-terminal domain-like"/>
    <property type="match status" value="1"/>
</dbReference>
<dbReference type="GO" id="GO:0006749">
    <property type="term" value="P:glutathione metabolic process"/>
    <property type="evidence" value="ECO:0007669"/>
    <property type="project" value="TreeGrafter"/>
</dbReference>
<dbReference type="EMBL" id="VSWD01000001">
    <property type="protein sequence ID" value="KAK3108998.1"/>
    <property type="molecule type" value="Genomic_DNA"/>
</dbReference>
<sequence length="226" mass="25910">MEEYIIYYWPLAGRAEYLRIILEEKGVKYKQINDRDQIVSKVLQNGIGGFPVLFPPVLCKGDFHLGQAPVASRFLAKEFDLLPEAEEDQWLAENVHTTIHDFVAEGRLAFHGIHPTGPYLEQKEGTQRYIDNFVDNRIHRWLKYFEAVLKRNNGGQGFLFGNKLTYVDLALATSLRACEASYGPAYQAADYCPLIKAHRARIEARPNIAAYFKSDRFIPFSDNSMM</sequence>
<dbReference type="AlphaFoldDB" id="A0AA89CB38"/>
<reference evidence="3" key="1">
    <citation type="submission" date="2019-08" db="EMBL/GenBank/DDBJ databases">
        <title>The improved chromosome-level genome for the pearl oyster Pinctada fucata martensii using PacBio sequencing and Hi-C.</title>
        <authorList>
            <person name="Zheng Z."/>
        </authorList>
    </citation>
    <scope>NUCLEOTIDE SEQUENCE</scope>
    <source>
        <strain evidence="3">ZZ-2019</strain>
        <tissue evidence="3">Adductor muscle</tissue>
    </source>
</reference>
<dbReference type="Gene3D" id="1.20.1050.10">
    <property type="match status" value="1"/>
</dbReference>
<dbReference type="InterPro" id="IPR036282">
    <property type="entry name" value="Glutathione-S-Trfase_C_sf"/>
</dbReference>
<evidence type="ECO:0000259" key="2">
    <source>
        <dbReference type="PROSITE" id="PS50405"/>
    </source>
</evidence>
<feature type="domain" description="GST C-terminal" evidence="2">
    <location>
        <begin position="80"/>
        <end position="220"/>
    </location>
</feature>
<feature type="domain" description="GST N-terminal" evidence="1">
    <location>
        <begin position="2"/>
        <end position="83"/>
    </location>
</feature>
<dbReference type="InterPro" id="IPR050213">
    <property type="entry name" value="GST_superfamily"/>
</dbReference>